<keyword evidence="2" id="KW-1185">Reference proteome</keyword>
<dbReference type="Proteomes" id="UP001057452">
    <property type="component" value="Chromosome 4"/>
</dbReference>
<protein>
    <submittedName>
        <fullName evidence="1">Uncharacterized protein</fullName>
    </submittedName>
</protein>
<reference evidence="1" key="1">
    <citation type="submission" date="2022-05" db="EMBL/GenBank/DDBJ databases">
        <title>Chromosome-level genome of Chaenocephalus aceratus.</title>
        <authorList>
            <person name="Park H."/>
        </authorList>
    </citation>
    <scope>NUCLEOTIDE SEQUENCE</scope>
    <source>
        <strain evidence="1">KU_202001</strain>
    </source>
</reference>
<comment type="caution">
    <text evidence="1">The sequence shown here is derived from an EMBL/GenBank/DDBJ whole genome shotgun (WGS) entry which is preliminary data.</text>
</comment>
<evidence type="ECO:0000313" key="2">
    <source>
        <dbReference type="Proteomes" id="UP001057452"/>
    </source>
</evidence>
<organism evidence="1 2">
    <name type="scientific">Chaenocephalus aceratus</name>
    <name type="common">Blackfin icefish</name>
    <name type="synonym">Chaenichthys aceratus</name>
    <dbReference type="NCBI Taxonomy" id="36190"/>
    <lineage>
        <taxon>Eukaryota</taxon>
        <taxon>Metazoa</taxon>
        <taxon>Chordata</taxon>
        <taxon>Craniata</taxon>
        <taxon>Vertebrata</taxon>
        <taxon>Euteleostomi</taxon>
        <taxon>Actinopterygii</taxon>
        <taxon>Neopterygii</taxon>
        <taxon>Teleostei</taxon>
        <taxon>Neoteleostei</taxon>
        <taxon>Acanthomorphata</taxon>
        <taxon>Eupercaria</taxon>
        <taxon>Perciformes</taxon>
        <taxon>Notothenioidei</taxon>
        <taxon>Channichthyidae</taxon>
        <taxon>Chaenocephalus</taxon>
    </lineage>
</organism>
<gene>
    <name evidence="1" type="ORF">KUCAC02_022333</name>
</gene>
<name>A0ACB9XLN2_CHAAC</name>
<dbReference type="EMBL" id="CM043788">
    <property type="protein sequence ID" value="KAI4828228.1"/>
    <property type="molecule type" value="Genomic_DNA"/>
</dbReference>
<accession>A0ACB9XLN2</accession>
<evidence type="ECO:0000313" key="1">
    <source>
        <dbReference type="EMBL" id="KAI4828228.1"/>
    </source>
</evidence>
<proteinExistence type="predicted"/>
<sequence length="290" mass="31322">MSVRAAARCCGRRAVVRLLGARDGVRGAVVSVEKENWGGGRKKGHNGIPELPDGRLASKTTDSCFPLMLSPTGGDGNEERGRGRESESFHKYSPVTPPLMCVRVCVLRVPEELITVWDYGSEEEDIDLIQQHRVNEVVSPASFAHVGMVTPRLTASLGVQLAVRLPLTPQAALFFLSRYEAENKLLSGATPRVQMPLRNPRTAATWIRSPPRAASVLPQGGERSLPANGALRGGGERRGETGSGVESVHRLAAAGFGRYTWLCPQQHTAALLLRPSLTRSQLVCEGQSDT</sequence>